<proteinExistence type="predicted"/>
<dbReference type="EMBL" id="JAMQAW010000012">
    <property type="protein sequence ID" value="MCM2389822.1"/>
    <property type="molecule type" value="Genomic_DNA"/>
</dbReference>
<evidence type="ECO:0000313" key="2">
    <source>
        <dbReference type="Proteomes" id="UP001431429"/>
    </source>
</evidence>
<reference evidence="1" key="1">
    <citation type="submission" date="2022-06" db="EMBL/GenBank/DDBJ databases">
        <title>Genome public.</title>
        <authorList>
            <person name="Sun Q."/>
        </authorList>
    </citation>
    <scope>NUCLEOTIDE SEQUENCE</scope>
    <source>
        <strain evidence="1">CWNU-1</strain>
    </source>
</reference>
<name>A0ABT0UNC1_9ACTN</name>
<dbReference type="Gene3D" id="3.40.630.30">
    <property type="match status" value="1"/>
</dbReference>
<organism evidence="1 2">
    <name type="scientific">Streptomyces albipurpureus</name>
    <dbReference type="NCBI Taxonomy" id="2897419"/>
    <lineage>
        <taxon>Bacteria</taxon>
        <taxon>Bacillati</taxon>
        <taxon>Actinomycetota</taxon>
        <taxon>Actinomycetes</taxon>
        <taxon>Kitasatosporales</taxon>
        <taxon>Streptomycetaceae</taxon>
        <taxon>Streptomyces</taxon>
    </lineage>
</organism>
<dbReference type="RefSeq" id="WP_250920166.1">
    <property type="nucleotide sequence ID" value="NZ_JAMQAW010000012.1"/>
</dbReference>
<sequence>MPATLHVRTFHREDRDQLTTLINVHAAAVVPGAVASVNTVLSSLERSPEEFVTDPWIAERATLVAEHAGRIVAAAHLVRYANDPDVSEDYRDTGHIVWFLHHPSVAEDPGTEQAPDLLMAACFAQFNRWHVSSRHADGRLPIPGVYGVPDQWPHIREVLERAGFVQLGETEILFLARVADLPAPAPAPLPGLTLRRTLGVLGTRLSAVVDAEEIAYIELDTTLDRPERHVRSGGMADVSDLELPQDAHPDLLPWLLGQARAWLTLCGAGRLLAYATHDEKEEIEGMLRHGFVELTRTARGWHHRPA</sequence>
<dbReference type="Proteomes" id="UP001431429">
    <property type="component" value="Unassembled WGS sequence"/>
</dbReference>
<gene>
    <name evidence="1" type="ORF">NBG84_16255</name>
</gene>
<accession>A0ABT0UNC1</accession>
<protein>
    <submittedName>
        <fullName evidence="1">N-acetyltransferase</fullName>
    </submittedName>
</protein>
<evidence type="ECO:0000313" key="1">
    <source>
        <dbReference type="EMBL" id="MCM2389822.1"/>
    </source>
</evidence>
<comment type="caution">
    <text evidence="1">The sequence shown here is derived from an EMBL/GenBank/DDBJ whole genome shotgun (WGS) entry which is preliminary data.</text>
</comment>
<keyword evidence="2" id="KW-1185">Reference proteome</keyword>